<dbReference type="Proteomes" id="UP001386955">
    <property type="component" value="Unassembled WGS sequence"/>
</dbReference>
<dbReference type="AlphaFoldDB" id="A0AAN9XR26"/>
<accession>A0AAN9XR26</accession>
<feature type="domain" description="RRM" evidence="3">
    <location>
        <begin position="310"/>
        <end position="393"/>
    </location>
</feature>
<evidence type="ECO:0000313" key="6">
    <source>
        <dbReference type="Proteomes" id="UP001386955"/>
    </source>
</evidence>
<dbReference type="InterPro" id="IPR043151">
    <property type="entry name" value="BAH_sf"/>
</dbReference>
<dbReference type="InterPro" id="IPR035979">
    <property type="entry name" value="RBD_domain_sf"/>
</dbReference>
<dbReference type="InterPro" id="IPR001025">
    <property type="entry name" value="BAH_dom"/>
</dbReference>
<evidence type="ECO:0000259" key="4">
    <source>
        <dbReference type="PROSITE" id="PS51038"/>
    </source>
</evidence>
<proteinExistence type="predicted"/>
<dbReference type="InterPro" id="IPR012677">
    <property type="entry name" value="Nucleotide-bd_a/b_plait_sf"/>
</dbReference>
<dbReference type="PROSITE" id="PS51038">
    <property type="entry name" value="BAH"/>
    <property type="match status" value="1"/>
</dbReference>
<dbReference type="FunFam" id="2.30.30.490:FF:000017">
    <property type="entry name" value="Bromo-adjacent homology (BAH) domain-containing protein"/>
    <property type="match status" value="1"/>
</dbReference>
<dbReference type="PANTHER" id="PTHR47073:SF5">
    <property type="entry name" value="BAH DOMAIN PROTEIN"/>
    <property type="match status" value="1"/>
</dbReference>
<comment type="caution">
    <text evidence="5">The sequence shown here is derived from an EMBL/GenBank/DDBJ whole genome shotgun (WGS) entry which is preliminary data.</text>
</comment>
<dbReference type="GO" id="GO:0003723">
    <property type="term" value="F:RNA binding"/>
    <property type="evidence" value="ECO:0007669"/>
    <property type="project" value="UniProtKB-UniRule"/>
</dbReference>
<feature type="compositionally biased region" description="Polar residues" evidence="2">
    <location>
        <begin position="221"/>
        <end position="233"/>
    </location>
</feature>
<keyword evidence="6" id="KW-1185">Reference proteome</keyword>
<gene>
    <name evidence="5" type="ORF">VNO78_14501</name>
</gene>
<dbReference type="PROSITE" id="PS50102">
    <property type="entry name" value="RRM"/>
    <property type="match status" value="1"/>
</dbReference>
<evidence type="ECO:0000313" key="5">
    <source>
        <dbReference type="EMBL" id="KAK7402322.1"/>
    </source>
</evidence>
<dbReference type="GO" id="GO:0003682">
    <property type="term" value="F:chromatin binding"/>
    <property type="evidence" value="ECO:0007669"/>
    <property type="project" value="InterPro"/>
</dbReference>
<evidence type="ECO:0000256" key="1">
    <source>
        <dbReference type="PROSITE-ProRule" id="PRU00176"/>
    </source>
</evidence>
<dbReference type="Gene3D" id="2.30.30.490">
    <property type="match status" value="1"/>
</dbReference>
<dbReference type="InterPro" id="IPR000504">
    <property type="entry name" value="RRM_dom"/>
</dbReference>
<organism evidence="5 6">
    <name type="scientific">Psophocarpus tetragonolobus</name>
    <name type="common">Winged bean</name>
    <name type="synonym">Dolichos tetragonolobus</name>
    <dbReference type="NCBI Taxonomy" id="3891"/>
    <lineage>
        <taxon>Eukaryota</taxon>
        <taxon>Viridiplantae</taxon>
        <taxon>Streptophyta</taxon>
        <taxon>Embryophyta</taxon>
        <taxon>Tracheophyta</taxon>
        <taxon>Spermatophyta</taxon>
        <taxon>Magnoliopsida</taxon>
        <taxon>eudicotyledons</taxon>
        <taxon>Gunneridae</taxon>
        <taxon>Pentapetalae</taxon>
        <taxon>rosids</taxon>
        <taxon>fabids</taxon>
        <taxon>Fabales</taxon>
        <taxon>Fabaceae</taxon>
        <taxon>Papilionoideae</taxon>
        <taxon>50 kb inversion clade</taxon>
        <taxon>NPAAA clade</taxon>
        <taxon>indigoferoid/millettioid clade</taxon>
        <taxon>Phaseoleae</taxon>
        <taxon>Psophocarpus</taxon>
    </lineage>
</organism>
<reference evidence="5 6" key="1">
    <citation type="submission" date="2024-01" db="EMBL/GenBank/DDBJ databases">
        <title>The genomes of 5 underutilized Papilionoideae crops provide insights into root nodulation and disease resistanc.</title>
        <authorList>
            <person name="Jiang F."/>
        </authorList>
    </citation>
    <scope>NUCLEOTIDE SEQUENCE [LARGE SCALE GENOMIC DNA]</scope>
    <source>
        <strain evidence="5">DUOXIRENSHENG_FW03</strain>
        <tissue evidence="5">Leaves</tissue>
    </source>
</reference>
<sequence length="487" mass="56692">MKLKMKMKMKKVDFKWGNKRGVKNKEIQYYESFVYEGVEYFLYDCVYLFATGHVESSIAKLVKIYERPTHEKMIKVVWFFRPMEIRHFLSQYHPCWNELFLASGQGKGVSNVNYLESILGKCTVVCTSKDKRNPNPSQTELNKADYFFNCTFDVVKRVIIDKYTNDINGIKVEHFFNRNGNQKTSNHAGTNIRPNVVIKTRTDPGTITHCQVNDKAEVRTSENVLPKQSSDSYSYKKRKIGEEKPSIGQCSKAPKEEETDEKKVELTQDERVKTYKKVIDVMERPDAEKRRWFKKMPWDERLHRAQEMNTLVLLNNLDPSYTSHELEDLVWCALKEKVEARMIEWSQSSNTYYGRALVIFKTKDAAESAISELNKRCLVLGEGRIVTATKGSLCEPGKKRKFTGHLVIDRATLQKKHQDMRNAVSTSHCSQPNTIEYRMASEWLLHYEKSNACSNALYQRQMKEIEEVKSKLKMDRIFPDVSLSNPT</sequence>
<dbReference type="PANTHER" id="PTHR47073">
    <property type="entry name" value="PROTEIN ANTI-SILENCING 1"/>
    <property type="match status" value="1"/>
</dbReference>
<evidence type="ECO:0008006" key="7">
    <source>
        <dbReference type="Google" id="ProtNLM"/>
    </source>
</evidence>
<dbReference type="CDD" id="cd00590">
    <property type="entry name" value="RRM_SF"/>
    <property type="match status" value="1"/>
</dbReference>
<evidence type="ECO:0000259" key="3">
    <source>
        <dbReference type="PROSITE" id="PS50102"/>
    </source>
</evidence>
<protein>
    <recommendedName>
        <fullName evidence="7">BAH domain-containing protein</fullName>
    </recommendedName>
</protein>
<feature type="region of interest" description="Disordered" evidence="2">
    <location>
        <begin position="218"/>
        <end position="238"/>
    </location>
</feature>
<dbReference type="Pfam" id="PF01426">
    <property type="entry name" value="BAH"/>
    <property type="match status" value="1"/>
</dbReference>
<dbReference type="SUPFAM" id="SSF54928">
    <property type="entry name" value="RNA-binding domain, RBD"/>
    <property type="match status" value="1"/>
</dbReference>
<evidence type="ECO:0000256" key="2">
    <source>
        <dbReference type="SAM" id="MobiDB-lite"/>
    </source>
</evidence>
<feature type="domain" description="BAH" evidence="4">
    <location>
        <begin position="38"/>
        <end position="163"/>
    </location>
</feature>
<name>A0AAN9XR26_PSOTE</name>
<keyword evidence="1" id="KW-0694">RNA-binding</keyword>
<dbReference type="EMBL" id="JAYMYS010000003">
    <property type="protein sequence ID" value="KAK7402322.1"/>
    <property type="molecule type" value="Genomic_DNA"/>
</dbReference>
<dbReference type="Gene3D" id="3.30.70.330">
    <property type="match status" value="1"/>
</dbReference>